<evidence type="ECO:0000313" key="2">
    <source>
        <dbReference type="Proteomes" id="UP000280296"/>
    </source>
</evidence>
<reference evidence="1 2" key="2">
    <citation type="submission" date="2019-01" db="EMBL/GenBank/DDBJ databases">
        <title>Tautonia sociabilis, a novel thermotolerant planctomycete of Isosphaeraceae family, isolated from a 4000 m deep subterranean habitat.</title>
        <authorList>
            <person name="Kovaleva O.L."/>
            <person name="Elcheninov A.G."/>
            <person name="Van Heerden E."/>
            <person name="Toshchakov S.V."/>
            <person name="Novikov A."/>
            <person name="Bonch-Osmolovskaya E.A."/>
            <person name="Kublanov I.V."/>
        </authorList>
    </citation>
    <scope>NUCLEOTIDE SEQUENCE [LARGE SCALE GENOMIC DNA]</scope>
    <source>
        <strain evidence="1 2">GM2012</strain>
    </source>
</reference>
<accession>A0A432MBV6</accession>
<evidence type="ECO:0008006" key="3">
    <source>
        <dbReference type="Google" id="ProtNLM"/>
    </source>
</evidence>
<dbReference type="SUPFAM" id="SSF55729">
    <property type="entry name" value="Acyl-CoA N-acyltransferases (Nat)"/>
    <property type="match status" value="1"/>
</dbReference>
<dbReference type="EMBL" id="RYZH01000101">
    <property type="protein sequence ID" value="RUL81275.1"/>
    <property type="molecule type" value="Genomic_DNA"/>
</dbReference>
<dbReference type="CDD" id="cd04301">
    <property type="entry name" value="NAT_SF"/>
    <property type="match status" value="1"/>
</dbReference>
<dbReference type="RefSeq" id="WP_126728248.1">
    <property type="nucleotide sequence ID" value="NZ_RYZH01000101.1"/>
</dbReference>
<dbReference type="Proteomes" id="UP000280296">
    <property type="component" value="Unassembled WGS sequence"/>
</dbReference>
<dbReference type="Gene3D" id="3.40.630.30">
    <property type="match status" value="1"/>
</dbReference>
<dbReference type="PANTHER" id="PTHR41700:SF1">
    <property type="entry name" value="N-ACETYLTRANSFERASE DOMAIN-CONTAINING PROTEIN"/>
    <property type="match status" value="1"/>
</dbReference>
<gene>
    <name evidence="1" type="ORF">TsocGM_25325</name>
</gene>
<dbReference type="InterPro" id="IPR038764">
    <property type="entry name" value="GNAT_N_AcTrfase_prd"/>
</dbReference>
<organism evidence="1 2">
    <name type="scientific">Tautonia sociabilis</name>
    <dbReference type="NCBI Taxonomy" id="2080755"/>
    <lineage>
        <taxon>Bacteria</taxon>
        <taxon>Pseudomonadati</taxon>
        <taxon>Planctomycetota</taxon>
        <taxon>Planctomycetia</taxon>
        <taxon>Isosphaerales</taxon>
        <taxon>Isosphaeraceae</taxon>
        <taxon>Tautonia</taxon>
    </lineage>
</organism>
<keyword evidence="2" id="KW-1185">Reference proteome</keyword>
<proteinExistence type="predicted"/>
<dbReference type="PANTHER" id="PTHR41700">
    <property type="entry name" value="GCN5-RELATED N-ACETYLTRANSFERASE"/>
    <property type="match status" value="1"/>
</dbReference>
<dbReference type="AlphaFoldDB" id="A0A432MBV6"/>
<reference evidence="1 2" key="1">
    <citation type="submission" date="2018-12" db="EMBL/GenBank/DDBJ databases">
        <authorList>
            <person name="Toschakov S.V."/>
        </authorList>
    </citation>
    <scope>NUCLEOTIDE SEQUENCE [LARGE SCALE GENOMIC DNA]</scope>
    <source>
        <strain evidence="1 2">GM2012</strain>
    </source>
</reference>
<dbReference type="OrthoDB" id="9797990at2"/>
<name>A0A432MBV6_9BACT</name>
<comment type="caution">
    <text evidence="1">The sequence shown here is derived from an EMBL/GenBank/DDBJ whole genome shotgun (WGS) entry which is preliminary data.</text>
</comment>
<protein>
    <recommendedName>
        <fullName evidence="3">GNAT family N-acetyltransferase</fullName>
    </recommendedName>
</protein>
<dbReference type="InterPro" id="IPR016181">
    <property type="entry name" value="Acyl_CoA_acyltransferase"/>
</dbReference>
<evidence type="ECO:0000313" key="1">
    <source>
        <dbReference type="EMBL" id="RUL81275.1"/>
    </source>
</evidence>
<sequence>MTPPSPDDAFVIRRAESPADYLACQNAQRLAWGLADESYVVPVATLVGANLHGGLVLGAFRPDGSAVGLSFAFLGRIEGKLGLYSQLTGVVPEYQGKGLGRRLKQEQFRIAEAEGLCCVAWAFDPLQAGNAHFNLDTLGAHASHYVVDMYGPRTDALNAGTPTDRLIAVWEPHAPARPILPDDPFAHLPALIDPDGPSARRLDRETPTLLLEIPADLAALRSSDPDRAGRWRLAAREAFAAAFRAGYQAVGTIQEARQEGRRQAYVLHRPDPGDG</sequence>